<feature type="transmembrane region" description="Helical" evidence="1">
    <location>
        <begin position="12"/>
        <end position="28"/>
    </location>
</feature>
<keyword evidence="1" id="KW-1133">Transmembrane helix</keyword>
<dbReference type="EMBL" id="CP139558">
    <property type="protein sequence ID" value="WPU96351.1"/>
    <property type="molecule type" value="Genomic_DNA"/>
</dbReference>
<keyword evidence="1" id="KW-0812">Transmembrane</keyword>
<evidence type="ECO:0000256" key="1">
    <source>
        <dbReference type="SAM" id="Phobius"/>
    </source>
</evidence>
<evidence type="ECO:0000313" key="4">
    <source>
        <dbReference type="Proteomes" id="UP001324380"/>
    </source>
</evidence>
<feature type="transmembrane region" description="Helical" evidence="1">
    <location>
        <begin position="78"/>
        <end position="96"/>
    </location>
</feature>
<keyword evidence="4" id="KW-1185">Reference proteome</keyword>
<dbReference type="GO" id="GO:0016301">
    <property type="term" value="F:kinase activity"/>
    <property type="evidence" value="ECO:0007669"/>
    <property type="project" value="UniProtKB-KW"/>
</dbReference>
<feature type="transmembrane region" description="Helical" evidence="1">
    <location>
        <begin position="116"/>
        <end position="140"/>
    </location>
</feature>
<sequence>MKIITGKSITPVKKILSHLLFWVVYYIYDGPISSNVEAVPYKRMISAGISLPVKILATYFTFYLFAKFYNDYKKPVSFTIYMLISVVLFGLLQRSISYNFIYAQFYPEGLIRPLLYAPKIIMEIFGIYSVVGIVATLHFMRQWYVSQQEKQQYKNEKLEAELKYLKAQIHPHFLFNTLNNLYALTIKKSSKAPEIVHKLSQLMSYMLYDSNKPFVPLQKEIDYIENYITLEKIRYGDRLDVSLNIFTGTESYIIAPLLVLPFIENSFKHGFCNDTGMVWVHIDILVNDGKLIIKVENSKSEKNGTEETHQGGIGLQNATKRLDLIYRDGYELQIFDAETYLVTLKIDLPNNF</sequence>
<dbReference type="InterPro" id="IPR050640">
    <property type="entry name" value="Bact_2-comp_sensor_kinase"/>
</dbReference>
<keyword evidence="1" id="KW-0472">Membrane</keyword>
<evidence type="ECO:0000259" key="2">
    <source>
        <dbReference type="Pfam" id="PF06580"/>
    </source>
</evidence>
<protein>
    <submittedName>
        <fullName evidence="3">Sensor histidine kinase</fullName>
    </submittedName>
</protein>
<dbReference type="Proteomes" id="UP001324380">
    <property type="component" value="Chromosome"/>
</dbReference>
<name>A0ABZ0TUD1_9SPHI</name>
<keyword evidence="3" id="KW-0418">Kinase</keyword>
<dbReference type="PANTHER" id="PTHR34220:SF7">
    <property type="entry name" value="SENSOR HISTIDINE KINASE YPDA"/>
    <property type="match status" value="1"/>
</dbReference>
<organism evidence="3 4">
    <name type="scientific">Mucilaginibacter sabulilitoris</name>
    <dbReference type="NCBI Taxonomy" id="1173583"/>
    <lineage>
        <taxon>Bacteria</taxon>
        <taxon>Pseudomonadati</taxon>
        <taxon>Bacteroidota</taxon>
        <taxon>Sphingobacteriia</taxon>
        <taxon>Sphingobacteriales</taxon>
        <taxon>Sphingobacteriaceae</taxon>
        <taxon>Mucilaginibacter</taxon>
    </lineage>
</organism>
<proteinExistence type="predicted"/>
<dbReference type="PANTHER" id="PTHR34220">
    <property type="entry name" value="SENSOR HISTIDINE KINASE YPDA"/>
    <property type="match status" value="1"/>
</dbReference>
<dbReference type="RefSeq" id="WP_321565450.1">
    <property type="nucleotide sequence ID" value="NZ_CP139558.1"/>
</dbReference>
<reference evidence="3 4" key="1">
    <citation type="submission" date="2023-11" db="EMBL/GenBank/DDBJ databases">
        <title>Analysis of the Genomes of Mucilaginibacter gossypii cycad 4 and M. sabulilitoris SNA2: microbes with the potential for plant growth promotion.</title>
        <authorList>
            <person name="Hirsch A.M."/>
            <person name="Humm E."/>
            <person name="Rubbi M."/>
            <person name="Del Vecchio G."/>
            <person name="Ha S.M."/>
            <person name="Pellegrini M."/>
            <person name="Gunsalus R.P."/>
        </authorList>
    </citation>
    <scope>NUCLEOTIDE SEQUENCE [LARGE SCALE GENOMIC DNA]</scope>
    <source>
        <strain evidence="3 4">SNA2</strain>
    </source>
</reference>
<feature type="domain" description="Signal transduction histidine kinase internal region" evidence="2">
    <location>
        <begin position="160"/>
        <end position="239"/>
    </location>
</feature>
<gene>
    <name evidence="3" type="ORF">SNE25_12560</name>
</gene>
<dbReference type="Pfam" id="PF06580">
    <property type="entry name" value="His_kinase"/>
    <property type="match status" value="1"/>
</dbReference>
<keyword evidence="3" id="KW-0808">Transferase</keyword>
<dbReference type="InterPro" id="IPR036890">
    <property type="entry name" value="HATPase_C_sf"/>
</dbReference>
<dbReference type="InterPro" id="IPR010559">
    <property type="entry name" value="Sig_transdc_His_kin_internal"/>
</dbReference>
<accession>A0ABZ0TUD1</accession>
<dbReference type="Gene3D" id="3.30.565.10">
    <property type="entry name" value="Histidine kinase-like ATPase, C-terminal domain"/>
    <property type="match status" value="1"/>
</dbReference>
<evidence type="ECO:0000313" key="3">
    <source>
        <dbReference type="EMBL" id="WPU96351.1"/>
    </source>
</evidence>
<feature type="transmembrane region" description="Helical" evidence="1">
    <location>
        <begin position="48"/>
        <end position="66"/>
    </location>
</feature>